<feature type="compositionally biased region" description="Acidic residues" evidence="1">
    <location>
        <begin position="65"/>
        <end position="74"/>
    </location>
</feature>
<evidence type="ECO:0000313" key="2">
    <source>
        <dbReference type="EMBL" id="KAI9169494.1"/>
    </source>
</evidence>
<feature type="compositionally biased region" description="Basic residues" evidence="1">
    <location>
        <begin position="36"/>
        <end position="45"/>
    </location>
</feature>
<protein>
    <submittedName>
        <fullName evidence="2">Uncharacterized protein</fullName>
    </submittedName>
</protein>
<comment type="caution">
    <text evidence="2">The sequence shown here is derived from an EMBL/GenBank/DDBJ whole genome shotgun (WGS) entry which is preliminary data.</text>
</comment>
<evidence type="ECO:0000256" key="1">
    <source>
        <dbReference type="SAM" id="MobiDB-lite"/>
    </source>
</evidence>
<evidence type="ECO:0000313" key="3">
    <source>
        <dbReference type="Proteomes" id="UP001064489"/>
    </source>
</evidence>
<feature type="compositionally biased region" description="Basic and acidic residues" evidence="1">
    <location>
        <begin position="1"/>
        <end position="16"/>
    </location>
</feature>
<accession>A0AAD5ILK8</accession>
<reference evidence="2" key="1">
    <citation type="journal article" date="2022" name="Plant J.">
        <title>Strategies of tolerance reflected in two North American maple genomes.</title>
        <authorList>
            <person name="McEvoy S.L."/>
            <person name="Sezen U.U."/>
            <person name="Trouern-Trend A."/>
            <person name="McMahon S.M."/>
            <person name="Schaberg P.G."/>
            <person name="Yang J."/>
            <person name="Wegrzyn J.L."/>
            <person name="Swenson N.G."/>
        </authorList>
    </citation>
    <scope>NUCLEOTIDE SEQUENCE</scope>
    <source>
        <strain evidence="2">91603</strain>
    </source>
</reference>
<feature type="compositionally biased region" description="Basic residues" evidence="1">
    <location>
        <begin position="243"/>
        <end position="259"/>
    </location>
</feature>
<feature type="compositionally biased region" description="Polar residues" evidence="1">
    <location>
        <begin position="138"/>
        <end position="148"/>
    </location>
</feature>
<feature type="compositionally biased region" description="Basic and acidic residues" evidence="1">
    <location>
        <begin position="178"/>
        <end position="203"/>
    </location>
</feature>
<proteinExistence type="predicted"/>
<keyword evidence="3" id="KW-1185">Reference proteome</keyword>
<dbReference type="EMBL" id="JAJSOW010000104">
    <property type="protein sequence ID" value="KAI9169494.1"/>
    <property type="molecule type" value="Genomic_DNA"/>
</dbReference>
<dbReference type="Proteomes" id="UP001064489">
    <property type="component" value="Chromosome 7"/>
</dbReference>
<dbReference type="AlphaFoldDB" id="A0AAD5ILK8"/>
<feature type="compositionally biased region" description="Basic and acidic residues" evidence="1">
    <location>
        <begin position="229"/>
        <end position="242"/>
    </location>
</feature>
<gene>
    <name evidence="2" type="ORF">LWI28_013178</name>
</gene>
<organism evidence="2 3">
    <name type="scientific">Acer negundo</name>
    <name type="common">Box elder</name>
    <dbReference type="NCBI Taxonomy" id="4023"/>
    <lineage>
        <taxon>Eukaryota</taxon>
        <taxon>Viridiplantae</taxon>
        <taxon>Streptophyta</taxon>
        <taxon>Embryophyta</taxon>
        <taxon>Tracheophyta</taxon>
        <taxon>Spermatophyta</taxon>
        <taxon>Magnoliopsida</taxon>
        <taxon>eudicotyledons</taxon>
        <taxon>Gunneridae</taxon>
        <taxon>Pentapetalae</taxon>
        <taxon>rosids</taxon>
        <taxon>malvids</taxon>
        <taxon>Sapindales</taxon>
        <taxon>Sapindaceae</taxon>
        <taxon>Hippocastanoideae</taxon>
        <taxon>Acereae</taxon>
        <taxon>Acer</taxon>
    </lineage>
</organism>
<sequence length="259" mass="28426">MLRKEDRSGMDVEKAQVETSTQLDLDPRETTPIAKGTRRMAKQLKRLPWIAISPTKRSNDVTEGVLDEEGSGDDDSVKTDRGDNVMSSYSGDEKVSEDTGDQESASEETGDEEKPCDTQVNQLKQSKSKKGKEAIGTSDGSEGNNSRSPKQKKKKDNLYSVAPKDILEQAVHNKMRKPTADGDQANKKAKEATKPMGGKEKVSIAKPNKKVQKGLNTNKAEVVPPTIQPEDKVKLAEKTDKKKTAKKASTRKSSRITAR</sequence>
<feature type="region of interest" description="Disordered" evidence="1">
    <location>
        <begin position="1"/>
        <end position="259"/>
    </location>
</feature>
<reference evidence="2" key="2">
    <citation type="submission" date="2023-02" db="EMBL/GenBank/DDBJ databases">
        <authorList>
            <person name="Swenson N.G."/>
            <person name="Wegrzyn J.L."/>
            <person name="Mcevoy S.L."/>
        </authorList>
    </citation>
    <scope>NUCLEOTIDE SEQUENCE</scope>
    <source>
        <strain evidence="2">91603</strain>
        <tissue evidence="2">Leaf</tissue>
    </source>
</reference>
<name>A0AAD5ILK8_ACENE</name>
<feature type="compositionally biased region" description="Acidic residues" evidence="1">
    <location>
        <begin position="98"/>
        <end position="111"/>
    </location>
</feature>